<dbReference type="GeneID" id="111434804"/>
<dbReference type="Proteomes" id="UP000504609">
    <property type="component" value="Unplaced"/>
</dbReference>
<keyword evidence="4" id="KW-0378">Hydrolase</keyword>
<evidence type="ECO:0000313" key="6">
    <source>
        <dbReference type="RefSeq" id="XP_022927954.1"/>
    </source>
</evidence>
<dbReference type="InterPro" id="IPR029058">
    <property type="entry name" value="AB_hydrolase_fold"/>
</dbReference>
<dbReference type="SUPFAM" id="SSF53474">
    <property type="entry name" value="alpha/beta-Hydrolases"/>
    <property type="match status" value="2"/>
</dbReference>
<feature type="signal peptide" evidence="4">
    <location>
        <begin position="1"/>
        <end position="25"/>
    </location>
</feature>
<keyword evidence="3" id="KW-0964">Secreted</keyword>
<reference evidence="6" key="1">
    <citation type="submission" date="2025-08" db="UniProtKB">
        <authorList>
            <consortium name="RefSeq"/>
        </authorList>
    </citation>
    <scope>IDENTIFICATION</scope>
    <source>
        <tissue evidence="6">Young leaves</tissue>
    </source>
</reference>
<keyword evidence="4" id="KW-0645">Protease</keyword>
<dbReference type="KEGG" id="cmos:111434804"/>
<feature type="chain" id="PRO_5027161465" description="Carboxypeptidase" evidence="4">
    <location>
        <begin position="26"/>
        <end position="265"/>
    </location>
</feature>
<dbReference type="RefSeq" id="XP_022927954.1">
    <property type="nucleotide sequence ID" value="XM_023072186.1"/>
</dbReference>
<evidence type="ECO:0000256" key="3">
    <source>
        <dbReference type="ARBA" id="ARBA00022525"/>
    </source>
</evidence>
<dbReference type="GO" id="GO:0004185">
    <property type="term" value="F:serine-type carboxypeptidase activity"/>
    <property type="evidence" value="ECO:0007669"/>
    <property type="project" value="UniProtKB-UniRule"/>
</dbReference>
<keyword evidence="4" id="KW-0121">Carboxypeptidase</keyword>
<evidence type="ECO:0000256" key="2">
    <source>
        <dbReference type="ARBA" id="ARBA00009431"/>
    </source>
</evidence>
<dbReference type="PANTHER" id="PTHR11802">
    <property type="entry name" value="SERINE PROTEASE FAMILY S10 SERINE CARBOXYPEPTIDASE"/>
    <property type="match status" value="1"/>
</dbReference>
<dbReference type="Gene3D" id="3.40.50.1820">
    <property type="entry name" value="alpha/beta hydrolase"/>
    <property type="match status" value="2"/>
</dbReference>
<accession>A0A6J1EJF8</accession>
<evidence type="ECO:0000313" key="5">
    <source>
        <dbReference type="Proteomes" id="UP000504609"/>
    </source>
</evidence>
<dbReference type="EC" id="3.4.16.-" evidence="4"/>
<dbReference type="Pfam" id="PF00450">
    <property type="entry name" value="Peptidase_S10"/>
    <property type="match status" value="2"/>
</dbReference>
<proteinExistence type="inferred from homology"/>
<dbReference type="AlphaFoldDB" id="A0A6J1EJF8"/>
<evidence type="ECO:0000256" key="1">
    <source>
        <dbReference type="ARBA" id="ARBA00004613"/>
    </source>
</evidence>
<dbReference type="PROSITE" id="PS00131">
    <property type="entry name" value="CARBOXYPEPT_SER_SER"/>
    <property type="match status" value="1"/>
</dbReference>
<name>A0A6J1EJF8_CUCMO</name>
<organism evidence="5 6">
    <name type="scientific">Cucurbita moschata</name>
    <name type="common">Winter crookneck squash</name>
    <name type="synonym">Cucurbita pepo var. moschata</name>
    <dbReference type="NCBI Taxonomy" id="3662"/>
    <lineage>
        <taxon>Eukaryota</taxon>
        <taxon>Viridiplantae</taxon>
        <taxon>Streptophyta</taxon>
        <taxon>Embryophyta</taxon>
        <taxon>Tracheophyta</taxon>
        <taxon>Spermatophyta</taxon>
        <taxon>Magnoliopsida</taxon>
        <taxon>eudicotyledons</taxon>
        <taxon>Gunneridae</taxon>
        <taxon>Pentapetalae</taxon>
        <taxon>rosids</taxon>
        <taxon>fabids</taxon>
        <taxon>Cucurbitales</taxon>
        <taxon>Cucurbitaceae</taxon>
        <taxon>Cucurbiteae</taxon>
        <taxon>Cucurbita</taxon>
    </lineage>
</organism>
<protein>
    <recommendedName>
        <fullName evidence="4">Carboxypeptidase</fullName>
        <ecNumber evidence="4">3.4.16.-</ecNumber>
    </recommendedName>
</protein>
<comment type="similarity">
    <text evidence="2 4">Belongs to the peptidase S10 family.</text>
</comment>
<evidence type="ECO:0000256" key="4">
    <source>
        <dbReference type="RuleBase" id="RU361156"/>
    </source>
</evidence>
<dbReference type="GO" id="GO:0006508">
    <property type="term" value="P:proteolysis"/>
    <property type="evidence" value="ECO:0007669"/>
    <property type="project" value="UniProtKB-KW"/>
</dbReference>
<dbReference type="InterPro" id="IPR001563">
    <property type="entry name" value="Peptidase_S10"/>
</dbReference>
<keyword evidence="5" id="KW-1185">Reference proteome</keyword>
<sequence length="265" mass="28934">MSKLLVLRLCFVLIASSSLFHVGTSITHKSQDGSEEWGYVQVRPKAHMFWWLYRSPSRVDAGSKPWPTILWLQGGPGGSGTGFGNFLEIGPLNLNLKPRNSTWLQKAHLLFVDNPVGTGYSYVESGGEFVKGDVEAAIDMTTLLTEVSNDIVGLRNATLYIFAESYGGKFAVTLALSLLQAIQAGNLTLNLRGVALGNSSGSYLLNLSKERTVLLCGNEKHTKGFTKSHENLHFYWILDAGHFVPVDQPCVTLNMVDAITESPAS</sequence>
<keyword evidence="4" id="KW-0732">Signal</keyword>
<dbReference type="GO" id="GO:0005576">
    <property type="term" value="C:extracellular region"/>
    <property type="evidence" value="ECO:0007669"/>
    <property type="project" value="UniProtKB-SubCell"/>
</dbReference>
<dbReference type="PANTHER" id="PTHR11802:SF498">
    <property type="entry name" value="OS03G0393066 PROTEIN"/>
    <property type="match status" value="1"/>
</dbReference>
<comment type="subcellular location">
    <subcellularLocation>
        <location evidence="1">Secreted</location>
    </subcellularLocation>
</comment>
<gene>
    <name evidence="6" type="primary">LOC111434804</name>
</gene>
<dbReference type="InterPro" id="IPR018202">
    <property type="entry name" value="Ser_caboxypep_ser_AS"/>
</dbReference>